<name>A0A9X1SRA6_9ACTN</name>
<keyword evidence="5" id="KW-1185">Reference proteome</keyword>
<dbReference type="InterPro" id="IPR050879">
    <property type="entry name" value="Acyltransferase_3"/>
</dbReference>
<feature type="transmembrane region" description="Helical" evidence="1">
    <location>
        <begin position="194"/>
        <end position="221"/>
    </location>
</feature>
<keyword evidence="1" id="KW-0812">Transmembrane</keyword>
<keyword evidence="1" id="KW-1133">Transmembrane helix</keyword>
<feature type="transmembrane region" description="Helical" evidence="1">
    <location>
        <begin position="325"/>
        <end position="344"/>
    </location>
</feature>
<dbReference type="GO" id="GO:0009103">
    <property type="term" value="P:lipopolysaccharide biosynthetic process"/>
    <property type="evidence" value="ECO:0007669"/>
    <property type="project" value="TreeGrafter"/>
</dbReference>
<dbReference type="InterPro" id="IPR002656">
    <property type="entry name" value="Acyl_transf_3_dom"/>
</dbReference>
<dbReference type="EMBL" id="JAJOMB010000001">
    <property type="protein sequence ID" value="MCD5309477.1"/>
    <property type="molecule type" value="Genomic_DNA"/>
</dbReference>
<dbReference type="GO" id="GO:0016747">
    <property type="term" value="F:acyltransferase activity, transferring groups other than amino-acyl groups"/>
    <property type="evidence" value="ECO:0007669"/>
    <property type="project" value="InterPro"/>
</dbReference>
<feature type="transmembrane region" description="Helical" evidence="1">
    <location>
        <begin position="227"/>
        <end position="246"/>
    </location>
</feature>
<organism evidence="4 5">
    <name type="scientific">Kineosporia babensis</name>
    <dbReference type="NCBI Taxonomy" id="499548"/>
    <lineage>
        <taxon>Bacteria</taxon>
        <taxon>Bacillati</taxon>
        <taxon>Actinomycetota</taxon>
        <taxon>Actinomycetes</taxon>
        <taxon>Kineosporiales</taxon>
        <taxon>Kineosporiaceae</taxon>
        <taxon>Kineosporia</taxon>
    </lineage>
</organism>
<comment type="caution">
    <text evidence="4">The sequence shown here is derived from an EMBL/GenBank/DDBJ whole genome shotgun (WGS) entry which is preliminary data.</text>
</comment>
<feature type="transmembrane region" description="Helical" evidence="1">
    <location>
        <begin position="283"/>
        <end position="304"/>
    </location>
</feature>
<keyword evidence="1" id="KW-0472">Membrane</keyword>
<dbReference type="PANTHER" id="PTHR23028">
    <property type="entry name" value="ACETYLTRANSFERASE"/>
    <property type="match status" value="1"/>
</dbReference>
<keyword evidence="4" id="KW-0012">Acyltransferase</keyword>
<sequence>MSNVEIRSIPAKGLRITTPAPDQPSPRPGFRPDIEGLRALAVLLVVLYHCGVSTFTGGYIGVDVFFVISGFLITSHLAREVAETGRLRIGRFYARRALRLLPAATLVLVSTLIAAWVWLPPLRLRAIAYDAVTAAGYVINIRLIQSGNDYREAGTSPSPLQHFWSLAVEEQFYLFIPLLVLIGLVLLRRRAAFAALLIALVAVSFATSVASSQSSSISAYFGAPTRVWELGAGALLGVAVLWGENFRPGQALGSLSRWVPLVRWAGLGAIAYAALFFDAHTPFPSWYAAVPVLGTVAVIGAGCLRPTSALKLPFLQFIGARSYSWYLWHWPVLVIAPYVLGHEFDTTEKLLAALVALGLACIGYSMVEQPLRNHDQLRAKPLQAGTFAVALTALTVGLALLVPALPARQSQGEGLATSLTLDGPASANYELLSSRLRTAAQASKLPKNLEPALDQAADDEPAISSNGCFVAVLESRSPQHCEKLGAPKGKGKKRSTVVLFGDSHAAQWYPAMEVLARKHRWRLAVFTKVMCTPAEVDLYAEAFRGSYRTCNAWRQDSIRRINALKPALVVMTSIADHMDLVEGNDDVDGTWAEGWAATTQRFKGTDLVFLADTPAAQENVPECLSQHPKKVSACAQSPQQAAGSQQRERIAEAVGRAGARVVDPLPWFCGDTTCPVVVGNTLIYRDDNHITGAYARLVAPLLAEELLRRR</sequence>
<feature type="domain" description="SGNH" evidence="3">
    <location>
        <begin position="479"/>
        <end position="703"/>
    </location>
</feature>
<dbReference type="Proteomes" id="UP001138997">
    <property type="component" value="Unassembled WGS sequence"/>
</dbReference>
<evidence type="ECO:0000259" key="2">
    <source>
        <dbReference type="Pfam" id="PF01757"/>
    </source>
</evidence>
<dbReference type="GO" id="GO:0016020">
    <property type="term" value="C:membrane"/>
    <property type="evidence" value="ECO:0007669"/>
    <property type="project" value="TreeGrafter"/>
</dbReference>
<dbReference type="AlphaFoldDB" id="A0A9X1SRA6"/>
<feature type="domain" description="Acyltransferase 3" evidence="2">
    <location>
        <begin position="33"/>
        <end position="360"/>
    </location>
</feature>
<dbReference type="PANTHER" id="PTHR23028:SF53">
    <property type="entry name" value="ACYL_TRANSF_3 DOMAIN-CONTAINING PROTEIN"/>
    <property type="match status" value="1"/>
</dbReference>
<proteinExistence type="predicted"/>
<keyword evidence="4" id="KW-0808">Transferase</keyword>
<evidence type="ECO:0000313" key="5">
    <source>
        <dbReference type="Proteomes" id="UP001138997"/>
    </source>
</evidence>
<gene>
    <name evidence="4" type="ORF">LR394_01090</name>
</gene>
<dbReference type="InterPro" id="IPR043968">
    <property type="entry name" value="SGNH"/>
</dbReference>
<feature type="transmembrane region" description="Helical" evidence="1">
    <location>
        <begin position="171"/>
        <end position="187"/>
    </location>
</feature>
<feature type="transmembrane region" description="Helical" evidence="1">
    <location>
        <begin position="258"/>
        <end position="277"/>
    </location>
</feature>
<evidence type="ECO:0000313" key="4">
    <source>
        <dbReference type="EMBL" id="MCD5309477.1"/>
    </source>
</evidence>
<protein>
    <submittedName>
        <fullName evidence="4">Acyltransferase</fullName>
    </submittedName>
</protein>
<feature type="transmembrane region" description="Helical" evidence="1">
    <location>
        <begin position="350"/>
        <end position="367"/>
    </location>
</feature>
<accession>A0A9X1SRA6</accession>
<evidence type="ECO:0000259" key="3">
    <source>
        <dbReference type="Pfam" id="PF19040"/>
    </source>
</evidence>
<dbReference type="RefSeq" id="WP_231438402.1">
    <property type="nucleotide sequence ID" value="NZ_JAJOMB010000001.1"/>
</dbReference>
<feature type="transmembrane region" description="Helical" evidence="1">
    <location>
        <begin position="387"/>
        <end position="405"/>
    </location>
</feature>
<dbReference type="Pfam" id="PF19040">
    <property type="entry name" value="SGNH"/>
    <property type="match status" value="1"/>
</dbReference>
<dbReference type="Pfam" id="PF01757">
    <property type="entry name" value="Acyl_transf_3"/>
    <property type="match status" value="1"/>
</dbReference>
<feature type="transmembrane region" description="Helical" evidence="1">
    <location>
        <begin position="98"/>
        <end position="119"/>
    </location>
</feature>
<evidence type="ECO:0000256" key="1">
    <source>
        <dbReference type="SAM" id="Phobius"/>
    </source>
</evidence>
<reference evidence="4" key="1">
    <citation type="submission" date="2021-11" db="EMBL/GenBank/DDBJ databases">
        <title>Streptomyces corallinus and Kineosporia corallina sp. nov., two new coral-derived marine actinobacteria.</title>
        <authorList>
            <person name="Buangrab K."/>
            <person name="Sutthacheep M."/>
            <person name="Yeemin T."/>
            <person name="Harunari E."/>
            <person name="Igarashi Y."/>
            <person name="Sripreechasak P."/>
            <person name="Kanchanasin P."/>
            <person name="Tanasupawat S."/>
            <person name="Phongsopitanun W."/>
        </authorList>
    </citation>
    <scope>NUCLEOTIDE SEQUENCE</scope>
    <source>
        <strain evidence="4">JCM 31032</strain>
    </source>
</reference>
<feature type="transmembrane region" description="Helical" evidence="1">
    <location>
        <begin position="60"/>
        <end position="78"/>
    </location>
</feature>